<dbReference type="EMBL" id="CP119905">
    <property type="protein sequence ID" value="WFD24379.1"/>
    <property type="molecule type" value="Genomic_DNA"/>
</dbReference>
<feature type="region of interest" description="Disordered" evidence="1">
    <location>
        <begin position="194"/>
        <end position="229"/>
    </location>
</feature>
<organism evidence="2 3">
    <name type="scientific">Malassezia equina</name>
    <dbReference type="NCBI Taxonomy" id="1381935"/>
    <lineage>
        <taxon>Eukaryota</taxon>
        <taxon>Fungi</taxon>
        <taxon>Dikarya</taxon>
        <taxon>Basidiomycota</taxon>
        <taxon>Ustilaginomycotina</taxon>
        <taxon>Malasseziomycetes</taxon>
        <taxon>Malasseziales</taxon>
        <taxon>Malasseziaceae</taxon>
        <taxon>Malassezia</taxon>
    </lineage>
</organism>
<proteinExistence type="predicted"/>
<feature type="compositionally biased region" description="Low complexity" evidence="1">
    <location>
        <begin position="826"/>
        <end position="843"/>
    </location>
</feature>
<feature type="compositionally biased region" description="Polar residues" evidence="1">
    <location>
        <begin position="206"/>
        <end position="228"/>
    </location>
</feature>
<accession>A0AAF0EFD2</accession>
<protein>
    <submittedName>
        <fullName evidence="2">Uncharacterized protein</fullName>
    </submittedName>
</protein>
<feature type="region of interest" description="Disordered" evidence="1">
    <location>
        <begin position="537"/>
        <end position="848"/>
    </location>
</feature>
<feature type="compositionally biased region" description="Low complexity" evidence="1">
    <location>
        <begin position="688"/>
        <end position="763"/>
    </location>
</feature>
<feature type="region of interest" description="Disordered" evidence="1">
    <location>
        <begin position="470"/>
        <end position="491"/>
    </location>
</feature>
<name>A0AAF0EFD2_9BASI</name>
<feature type="compositionally biased region" description="Low complexity" evidence="1">
    <location>
        <begin position="796"/>
        <end position="817"/>
    </location>
</feature>
<dbReference type="AlphaFoldDB" id="A0AAF0EFD2"/>
<feature type="compositionally biased region" description="Basic and acidic residues" evidence="1">
    <location>
        <begin position="593"/>
        <end position="607"/>
    </location>
</feature>
<reference evidence="2" key="1">
    <citation type="submission" date="2023-03" db="EMBL/GenBank/DDBJ databases">
        <title>Mating type loci evolution in Malassezia.</title>
        <authorList>
            <person name="Coelho M.A."/>
        </authorList>
    </citation>
    <scope>NUCLEOTIDE SEQUENCE</scope>
    <source>
        <strain evidence="2">CBS 12830</strain>
    </source>
</reference>
<feature type="compositionally biased region" description="Low complexity" evidence="1">
    <location>
        <begin position="554"/>
        <end position="592"/>
    </location>
</feature>
<evidence type="ECO:0000313" key="2">
    <source>
        <dbReference type="EMBL" id="WFD24379.1"/>
    </source>
</evidence>
<gene>
    <name evidence="2" type="ORF">MEQU1_003079</name>
</gene>
<sequence length="881" mass="91282">MARSAGPPVRRRKSCSTLLTTSDACATAPTRPQPLSLQDLGSPVIDEGDWGAAPPSPSTLTDMILSLHASLYGAKRSAEEIRDMVSRYYDHRAVFDNPLVTAHGRQRIADQFTLAFALPGLEVRSELRDVICSDFEFDGTRAGLIDHTVTVTLLPQLVKRAYNGTDSHRLTPSALGHGSVTPHPFFNYQTTGVTGQEGHHRRRMSSFHTSPQPLTSPPSAARTQSGGTRSRLLKEPLSDVSLGPAALEPAVMSASPLDEAPLPSLIPTAPVGATRSHWYAPDGLGRRPAWSFFYDLIHPREALRMLLSVEFRVFSRLEFNEAGRIVHHEDTWTLDSALPFPTLSPPSSCANWLGHLLPLLYPGPFPMKFSTAIVLALSLAISVSGAPVQVSSASSSSSAGPTSSHAKHHHSQHSYTSNPIHYGTQVAGSNGQTLPDIQGQNLALANGQILGGNFGSAQGSNLLDELASAAHGSQPMQSTGSSGPNGHLSVPSTEELRATQRQQVVQRLQEEAVQTGLTPAQKSLVQSSLRALTATATSTGASSTSHTGAHKSESSASTSSPSSKHHASATMSSVPTASSVSAPPNSATNSSTKSKDALSHDKPKLHEATNSSATGSKHKSHKTSSSASEATSAPSSSQQPSSSASAPSSSSVMSSASSAAPTTGASMPMVAKRSEHPTSNAFIAVQQSGSSSESSKPHSKSSSATETTDSSSAPMSTSSASKVSVTQSPKSKSHKSSSASSPSSSASSSASSSTSSPSSTSSHKVADKAVPSSSASATTLRRCRNTNKLNATGSQTTTPSSSKTHSRSSPSSTSSSTHSKHHHAKSSSSAPTSSASSSASPSHGVIVSQGSSADLHAVKTMSWDNALSGLSQDLPSGPFSN</sequence>
<dbReference type="Proteomes" id="UP001214415">
    <property type="component" value="Chromosome 6"/>
</dbReference>
<feature type="compositionally biased region" description="Polar residues" evidence="1">
    <location>
        <begin position="677"/>
        <end position="687"/>
    </location>
</feature>
<evidence type="ECO:0000256" key="1">
    <source>
        <dbReference type="SAM" id="MobiDB-lite"/>
    </source>
</evidence>
<feature type="compositionally biased region" description="Low complexity" evidence="1">
    <location>
        <begin position="537"/>
        <end position="547"/>
    </location>
</feature>
<feature type="compositionally biased region" description="Polar residues" evidence="1">
    <location>
        <begin position="474"/>
        <end position="484"/>
    </location>
</feature>
<evidence type="ECO:0000313" key="3">
    <source>
        <dbReference type="Proteomes" id="UP001214415"/>
    </source>
</evidence>
<feature type="region of interest" description="Disordered" evidence="1">
    <location>
        <begin position="392"/>
        <end position="434"/>
    </location>
</feature>
<feature type="compositionally biased region" description="Low complexity" evidence="1">
    <location>
        <begin position="623"/>
        <end position="668"/>
    </location>
</feature>
<feature type="compositionally biased region" description="Low complexity" evidence="1">
    <location>
        <begin position="392"/>
        <end position="404"/>
    </location>
</feature>
<keyword evidence="3" id="KW-1185">Reference proteome</keyword>
<feature type="compositionally biased region" description="Polar residues" evidence="1">
    <location>
        <begin position="786"/>
        <end position="795"/>
    </location>
</feature>